<protein>
    <recommendedName>
        <fullName evidence="4">DUF4177 domain-containing protein</fullName>
    </recommendedName>
</protein>
<organism evidence="2 3">
    <name type="scientific">Roseovarius halotolerans</name>
    <dbReference type="NCBI Taxonomy" id="505353"/>
    <lineage>
        <taxon>Bacteria</taxon>
        <taxon>Pseudomonadati</taxon>
        <taxon>Pseudomonadota</taxon>
        <taxon>Alphaproteobacteria</taxon>
        <taxon>Rhodobacterales</taxon>
        <taxon>Roseobacteraceae</taxon>
        <taxon>Roseovarius</taxon>
    </lineage>
</organism>
<proteinExistence type="predicted"/>
<evidence type="ECO:0000313" key="3">
    <source>
        <dbReference type="Proteomes" id="UP000193207"/>
    </source>
</evidence>
<dbReference type="AlphaFoldDB" id="A0A1X6Z9H7"/>
<reference evidence="2 3" key="1">
    <citation type="submission" date="2017-03" db="EMBL/GenBank/DDBJ databases">
        <authorList>
            <person name="Afonso C.L."/>
            <person name="Miller P.J."/>
            <person name="Scott M.A."/>
            <person name="Spackman E."/>
            <person name="Goraichik I."/>
            <person name="Dimitrov K.M."/>
            <person name="Suarez D.L."/>
            <person name="Swayne D.E."/>
        </authorList>
    </citation>
    <scope>NUCLEOTIDE SEQUENCE [LARGE SCALE GENOMIC DNA]</scope>
    <source>
        <strain evidence="2 3">CECT 8110</strain>
    </source>
</reference>
<feature type="region of interest" description="Disordered" evidence="1">
    <location>
        <begin position="81"/>
        <end position="130"/>
    </location>
</feature>
<keyword evidence="3" id="KW-1185">Reference proteome</keyword>
<dbReference type="RefSeq" id="WP_176236602.1">
    <property type="nucleotide sequence ID" value="NZ_FWFU01000003.1"/>
</dbReference>
<accession>A0A1X6Z9H7</accession>
<dbReference type="EMBL" id="FWFU01000003">
    <property type="protein sequence ID" value="SLN44484.1"/>
    <property type="molecule type" value="Genomic_DNA"/>
</dbReference>
<feature type="compositionally biased region" description="Acidic residues" evidence="1">
    <location>
        <begin position="111"/>
        <end position="121"/>
    </location>
</feature>
<name>A0A1X6Z9H7_9RHOB</name>
<evidence type="ECO:0000256" key="1">
    <source>
        <dbReference type="SAM" id="MobiDB-lite"/>
    </source>
</evidence>
<evidence type="ECO:0000313" key="2">
    <source>
        <dbReference type="EMBL" id="SLN44484.1"/>
    </source>
</evidence>
<gene>
    <name evidence="2" type="ORF">ROH8110_02332</name>
</gene>
<evidence type="ECO:0008006" key="4">
    <source>
        <dbReference type="Google" id="ProtNLM"/>
    </source>
</evidence>
<sequence length="130" mass="14008">MYEYKVLPAPTKGKKAAGLKGPAQRFAHALEATMNEVAADGWEYHRSDILPSEERQGLTSSQTVYRSVLVFRRPLHAPLADLPPVAAPAEDSAGDNPDIVANEDTAAGADPIDETETETEPDQSKEPPRG</sequence>
<dbReference type="Proteomes" id="UP000193207">
    <property type="component" value="Unassembled WGS sequence"/>
</dbReference>